<feature type="transmembrane region" description="Helical" evidence="16">
    <location>
        <begin position="247"/>
        <end position="272"/>
    </location>
</feature>
<dbReference type="InterPro" id="IPR000298">
    <property type="entry name" value="Cyt_c_oxidase-like_su3"/>
</dbReference>
<dbReference type="PANTHER" id="PTHR10422:SF35">
    <property type="entry name" value="CYTOCHROME BO(3) UBIQUINOL OXIDASE SUBUNIT 1"/>
    <property type="match status" value="1"/>
</dbReference>
<keyword evidence="5" id="KW-0813">Transport</keyword>
<keyword evidence="14 16" id="KW-0472">Membrane</keyword>
<evidence type="ECO:0000256" key="16">
    <source>
        <dbReference type="SAM" id="Phobius"/>
    </source>
</evidence>
<feature type="transmembrane region" description="Helical" evidence="16">
    <location>
        <begin position="163"/>
        <end position="189"/>
    </location>
</feature>
<keyword evidence="8 16" id="KW-0812">Transmembrane</keyword>
<feature type="domain" description="Cytochrome oxidase subunit I profile" evidence="18">
    <location>
        <begin position="17"/>
        <end position="531"/>
    </location>
</feature>
<evidence type="ECO:0000313" key="19">
    <source>
        <dbReference type="EMBL" id="NYE83586.1"/>
    </source>
</evidence>
<proteinExistence type="inferred from homology"/>
<dbReference type="UniPathway" id="UPA00705"/>
<feature type="transmembrane region" description="Helical" evidence="16">
    <location>
        <begin position="394"/>
        <end position="414"/>
    </location>
</feature>
<accession>A0A7Y9IV27</accession>
<feature type="transmembrane region" description="Helical" evidence="16">
    <location>
        <begin position="585"/>
        <end position="602"/>
    </location>
</feature>
<dbReference type="Gene3D" id="1.20.210.10">
    <property type="entry name" value="Cytochrome c oxidase-like, subunit I domain"/>
    <property type="match status" value="1"/>
</dbReference>
<dbReference type="GO" id="GO:0020037">
    <property type="term" value="F:heme binding"/>
    <property type="evidence" value="ECO:0007669"/>
    <property type="project" value="InterPro"/>
</dbReference>
<dbReference type="PRINTS" id="PR01165">
    <property type="entry name" value="CYCOXIDASEI"/>
</dbReference>
<evidence type="ECO:0000256" key="14">
    <source>
        <dbReference type="ARBA" id="ARBA00023136"/>
    </source>
</evidence>
<keyword evidence="10" id="KW-0249">Electron transport</keyword>
<evidence type="ECO:0000256" key="11">
    <source>
        <dbReference type="ARBA" id="ARBA00022989"/>
    </source>
</evidence>
<evidence type="ECO:0000256" key="7">
    <source>
        <dbReference type="ARBA" id="ARBA00022660"/>
    </source>
</evidence>
<dbReference type="GO" id="GO:0015990">
    <property type="term" value="P:electron transport coupled proton transport"/>
    <property type="evidence" value="ECO:0007669"/>
    <property type="project" value="InterPro"/>
</dbReference>
<feature type="transmembrane region" description="Helical" evidence="16">
    <location>
        <begin position="121"/>
        <end position="143"/>
    </location>
</feature>
<dbReference type="PANTHER" id="PTHR10422">
    <property type="entry name" value="CYTOCHROME C OXIDASE SUBUNIT 1"/>
    <property type="match status" value="1"/>
</dbReference>
<feature type="transmembrane region" description="Helical" evidence="16">
    <location>
        <begin position="34"/>
        <end position="56"/>
    </location>
</feature>
<reference evidence="19 20" key="1">
    <citation type="submission" date="2020-07" db="EMBL/GenBank/DDBJ databases">
        <title>Genomic Encyclopedia of Type Strains, Phase IV (KMG-V): Genome sequencing to study the core and pangenomes of soil and plant-associated prokaryotes.</title>
        <authorList>
            <person name="Whitman W."/>
        </authorList>
    </citation>
    <scope>NUCLEOTIDE SEQUENCE [LARGE SCALE GENOMIC DNA]</scope>
    <source>
        <strain evidence="19 20">SAS40</strain>
    </source>
</reference>
<feature type="transmembrane region" description="Helical" evidence="16">
    <location>
        <begin position="318"/>
        <end position="344"/>
    </location>
</feature>
<evidence type="ECO:0000256" key="15">
    <source>
        <dbReference type="ARBA" id="ARBA00047816"/>
    </source>
</evidence>
<keyword evidence="19" id="KW-0560">Oxidoreductase</keyword>
<evidence type="ECO:0000256" key="1">
    <source>
        <dbReference type="ARBA" id="ARBA00004141"/>
    </source>
</evidence>
<dbReference type="InterPro" id="IPR014241">
    <property type="entry name" value="Cyt_c_oxidase_su1_bac"/>
</dbReference>
<keyword evidence="9" id="KW-0479">Metal-binding</keyword>
<dbReference type="Proteomes" id="UP000542125">
    <property type="component" value="Unassembled WGS sequence"/>
</dbReference>
<dbReference type="Pfam" id="PF00115">
    <property type="entry name" value="COX1"/>
    <property type="match status" value="1"/>
</dbReference>
<evidence type="ECO:0000256" key="3">
    <source>
        <dbReference type="ARBA" id="ARBA00009578"/>
    </source>
</evidence>
<dbReference type="NCBIfam" id="TIGR02891">
    <property type="entry name" value="CtaD_CoxA"/>
    <property type="match status" value="1"/>
</dbReference>
<feature type="transmembrane region" description="Helical" evidence="16">
    <location>
        <begin position="356"/>
        <end position="382"/>
    </location>
</feature>
<keyword evidence="7" id="KW-0679">Respiratory chain</keyword>
<evidence type="ECO:0000256" key="4">
    <source>
        <dbReference type="ARBA" id="ARBA00012949"/>
    </source>
</evidence>
<dbReference type="InterPro" id="IPR036927">
    <property type="entry name" value="Cyt_c_oxase-like_su1_sf"/>
</dbReference>
<keyword evidence="13" id="KW-0186">Copper</keyword>
<feature type="transmembrane region" description="Helical" evidence="16">
    <location>
        <begin position="284"/>
        <end position="306"/>
    </location>
</feature>
<dbReference type="GO" id="GO:0022904">
    <property type="term" value="P:respiratory electron transport chain"/>
    <property type="evidence" value="ECO:0007669"/>
    <property type="project" value="InterPro"/>
</dbReference>
<evidence type="ECO:0000256" key="6">
    <source>
        <dbReference type="ARBA" id="ARBA00022617"/>
    </source>
</evidence>
<evidence type="ECO:0000256" key="10">
    <source>
        <dbReference type="ARBA" id="ARBA00022982"/>
    </source>
</evidence>
<dbReference type="InterPro" id="IPR013833">
    <property type="entry name" value="Cyt_c_oxidase_su3_a-hlx"/>
</dbReference>
<comment type="pathway">
    <text evidence="2">Energy metabolism; oxidative phosphorylation.</text>
</comment>
<name>A0A7Y9IV27_9BURK</name>
<dbReference type="GO" id="GO:0046872">
    <property type="term" value="F:metal ion binding"/>
    <property type="evidence" value="ECO:0007669"/>
    <property type="project" value="UniProtKB-KW"/>
</dbReference>
<dbReference type="Gene3D" id="1.20.120.80">
    <property type="entry name" value="Cytochrome c oxidase, subunit III, four-helix bundle"/>
    <property type="match status" value="1"/>
</dbReference>
<dbReference type="PROSITE" id="PS50253">
    <property type="entry name" value="COX3"/>
    <property type="match status" value="1"/>
</dbReference>
<dbReference type="CDD" id="cd01662">
    <property type="entry name" value="Ubiquinol_Oxidase_I"/>
    <property type="match status" value="1"/>
</dbReference>
<keyword evidence="11 16" id="KW-1133">Transmembrane helix</keyword>
<gene>
    <name evidence="19" type="ORF">FHW18_002857</name>
</gene>
<feature type="transmembrane region" description="Helical" evidence="16">
    <location>
        <begin position="728"/>
        <end position="749"/>
    </location>
</feature>
<dbReference type="EC" id="7.1.1.9" evidence="4"/>
<feature type="transmembrane region" description="Helical" evidence="16">
    <location>
        <begin position="608"/>
        <end position="624"/>
    </location>
</feature>
<evidence type="ECO:0000313" key="20">
    <source>
        <dbReference type="Proteomes" id="UP000542125"/>
    </source>
</evidence>
<protein>
    <recommendedName>
        <fullName evidence="4">cytochrome-c oxidase</fullName>
        <ecNumber evidence="4">7.1.1.9</ecNumber>
    </recommendedName>
</protein>
<evidence type="ECO:0000256" key="2">
    <source>
        <dbReference type="ARBA" id="ARBA00004673"/>
    </source>
</evidence>
<keyword evidence="12" id="KW-0408">Iron</keyword>
<evidence type="ECO:0000259" key="18">
    <source>
        <dbReference type="PROSITE" id="PS50855"/>
    </source>
</evidence>
<feature type="transmembrane region" description="Helical" evidence="16">
    <location>
        <begin position="76"/>
        <end position="101"/>
    </location>
</feature>
<feature type="transmembrane region" description="Helical" evidence="16">
    <location>
        <begin position="810"/>
        <end position="828"/>
    </location>
</feature>
<dbReference type="GO" id="GO:0016491">
    <property type="term" value="F:oxidoreductase activity"/>
    <property type="evidence" value="ECO:0007669"/>
    <property type="project" value="UniProtKB-KW"/>
</dbReference>
<dbReference type="AlphaFoldDB" id="A0A7Y9IV27"/>
<feature type="transmembrane region" description="Helical" evidence="16">
    <location>
        <begin position="426"/>
        <end position="448"/>
    </location>
</feature>
<dbReference type="InterPro" id="IPR023616">
    <property type="entry name" value="Cyt_c_oxase-like_su1_dom"/>
</dbReference>
<evidence type="ECO:0000256" key="8">
    <source>
        <dbReference type="ARBA" id="ARBA00022692"/>
    </source>
</evidence>
<dbReference type="PROSITE" id="PS50855">
    <property type="entry name" value="COX1"/>
    <property type="match status" value="1"/>
</dbReference>
<evidence type="ECO:0000256" key="13">
    <source>
        <dbReference type="ARBA" id="ARBA00023008"/>
    </source>
</evidence>
<dbReference type="SUPFAM" id="SSF81442">
    <property type="entry name" value="Cytochrome c oxidase subunit I-like"/>
    <property type="match status" value="1"/>
</dbReference>
<comment type="similarity">
    <text evidence="3">Belongs to the heme-copper respiratory oxidase family.</text>
</comment>
<dbReference type="SUPFAM" id="SSF81452">
    <property type="entry name" value="Cytochrome c oxidase subunit III-like"/>
    <property type="match status" value="1"/>
</dbReference>
<dbReference type="RefSeq" id="WP_179587356.1">
    <property type="nucleotide sequence ID" value="NZ_JACBYR010000001.1"/>
</dbReference>
<evidence type="ECO:0000259" key="17">
    <source>
        <dbReference type="PROSITE" id="PS50253"/>
    </source>
</evidence>
<dbReference type="GO" id="GO:0006119">
    <property type="term" value="P:oxidative phosphorylation"/>
    <property type="evidence" value="ECO:0007669"/>
    <property type="project" value="UniProtKB-UniPathway"/>
</dbReference>
<comment type="caution">
    <text evidence="19">The sequence shown here is derived from an EMBL/GenBank/DDBJ whole genome shotgun (WGS) entry which is preliminary data.</text>
</comment>
<dbReference type="InterPro" id="IPR035973">
    <property type="entry name" value="Cyt_c_oxidase_su3-like_sf"/>
</dbReference>
<sequence length="833" mass="90530">MTDLSPVARHHAFDAVWRAPRGWRSIFSVNHTTVGLRFIGTALVFFLIGGVLAMLIRAQLATPGNDFLDSETYNQIFTMHGTVMMFLFAIPMLEGFAIYLLPKMLGSRDLAYPRLGAFAYWCYLFGGLILIAGLVSGVAPNTGWFMYTPLSSQPYSPGINADLWLIGVTFSEISAVCGAVELVATILRLRAPGMSLRQMPLFAWYMLVTGGMILVGFPPLILGSILLELERALNWPFFDVARGGDPLLWQHLFWMFGHPEVYIIFLPAAGMVSTMIPTFAQRRAVAYPWIVASIVAMGFISFGLWVHHMFTVGIAHLAAVFFSAASMLVALPTAVQFFAWIATLWAGKPVMRLPMLYLFGFLAVFVAGGLTGVMLALVPFNWQAHDTHFVVAHLHYVLVGGMVFPLLAATYYWMPHVTGRMPSEHLGKWAFWLIFIGFNLTFFFMHLTGLLGMPRRVYTYQADAGWDWLNLLSSIGGFLQAIGFGIFVLDVLLHARIGRAATRNPWGAGTLEWAMPTPSPTYNIASIPKVDGPDPLWQDPTLGARLAAGEGYLPQPTDGRRETIGIEPLTGRPQSIVFLPGPSKWPLAAAIATGGVFLAILFKVYLALPFAGVLLLAIFLGWGWHNGLRSDPQPVDAGHGLMLMPHAATDNAPGWYGLVYALIANGACFASLVFGYVYLWTIAPNWPPPSLIAGDAFTPAVAVAGLLVATLATRHARHANQRLPASRVATWLGCAAIAGVAATLAFADILLNALPPATSHAYASTTSALAAYGLLHAGMGTVWALFAALRCLRGYVSALRRLDVDLVNLWWTYTASTGGVILAALYLLPGALA</sequence>
<dbReference type="EMBL" id="JACBYR010000001">
    <property type="protein sequence ID" value="NYE83586.1"/>
    <property type="molecule type" value="Genomic_DNA"/>
</dbReference>
<feature type="transmembrane region" description="Helical" evidence="16">
    <location>
        <begin position="697"/>
        <end position="716"/>
    </location>
</feature>
<feature type="domain" description="Heme-copper oxidase subunit III family profile" evidence="17">
    <location>
        <begin position="573"/>
        <end position="830"/>
    </location>
</feature>
<feature type="transmembrane region" description="Helical" evidence="16">
    <location>
        <begin position="201"/>
        <end position="227"/>
    </location>
</feature>
<feature type="transmembrane region" description="Helical" evidence="16">
    <location>
        <begin position="769"/>
        <end position="789"/>
    </location>
</feature>
<feature type="transmembrane region" description="Helical" evidence="16">
    <location>
        <begin position="468"/>
        <end position="493"/>
    </location>
</feature>
<dbReference type="InterPro" id="IPR000883">
    <property type="entry name" value="Cyt_C_Oxase_1"/>
</dbReference>
<keyword evidence="20" id="KW-1185">Reference proteome</keyword>
<evidence type="ECO:0000256" key="5">
    <source>
        <dbReference type="ARBA" id="ARBA00022448"/>
    </source>
</evidence>
<dbReference type="GO" id="GO:0016020">
    <property type="term" value="C:membrane"/>
    <property type="evidence" value="ECO:0007669"/>
    <property type="project" value="UniProtKB-SubCell"/>
</dbReference>
<feature type="transmembrane region" description="Helical" evidence="16">
    <location>
        <begin position="654"/>
        <end position="677"/>
    </location>
</feature>
<evidence type="ECO:0000256" key="12">
    <source>
        <dbReference type="ARBA" id="ARBA00023004"/>
    </source>
</evidence>
<comment type="catalytic activity">
    <reaction evidence="15">
        <text>4 Fe(II)-[cytochrome c] + O2 + 8 H(+)(in) = 4 Fe(III)-[cytochrome c] + 2 H2O + 4 H(+)(out)</text>
        <dbReference type="Rhea" id="RHEA:11436"/>
        <dbReference type="Rhea" id="RHEA-COMP:10350"/>
        <dbReference type="Rhea" id="RHEA-COMP:14399"/>
        <dbReference type="ChEBI" id="CHEBI:15377"/>
        <dbReference type="ChEBI" id="CHEBI:15378"/>
        <dbReference type="ChEBI" id="CHEBI:15379"/>
        <dbReference type="ChEBI" id="CHEBI:29033"/>
        <dbReference type="ChEBI" id="CHEBI:29034"/>
        <dbReference type="EC" id="7.1.1.9"/>
    </reaction>
</comment>
<dbReference type="GO" id="GO:0004129">
    <property type="term" value="F:cytochrome-c oxidase activity"/>
    <property type="evidence" value="ECO:0007669"/>
    <property type="project" value="UniProtKB-EC"/>
</dbReference>
<keyword evidence="6" id="KW-0349">Heme</keyword>
<evidence type="ECO:0000256" key="9">
    <source>
        <dbReference type="ARBA" id="ARBA00022723"/>
    </source>
</evidence>
<comment type="subcellular location">
    <subcellularLocation>
        <location evidence="1">Membrane</location>
        <topology evidence="1">Multi-pass membrane protein</topology>
    </subcellularLocation>
</comment>
<organism evidence="19 20">
    <name type="scientific">Pigmentiphaga litoralis</name>
    <dbReference type="NCBI Taxonomy" id="516702"/>
    <lineage>
        <taxon>Bacteria</taxon>
        <taxon>Pseudomonadati</taxon>
        <taxon>Pseudomonadota</taxon>
        <taxon>Betaproteobacteria</taxon>
        <taxon>Burkholderiales</taxon>
        <taxon>Alcaligenaceae</taxon>
        <taxon>Pigmentiphaga</taxon>
    </lineage>
</organism>